<reference evidence="2 3" key="1">
    <citation type="submission" date="2019-07" db="EMBL/GenBank/DDBJ databases">
        <title>Qingshengfaniella alkalisoli gen. nov., sp. nov., isolated from saline soil.</title>
        <authorList>
            <person name="Xu L."/>
            <person name="Huang X.-X."/>
            <person name="Sun J.-Q."/>
        </authorList>
    </citation>
    <scope>NUCLEOTIDE SEQUENCE [LARGE SCALE GENOMIC DNA]</scope>
    <source>
        <strain evidence="2 3">DSM 27279</strain>
    </source>
</reference>
<dbReference type="InterPro" id="IPR027939">
    <property type="entry name" value="NMT1/THI5"/>
</dbReference>
<evidence type="ECO:0000313" key="2">
    <source>
        <dbReference type="EMBL" id="TSH98384.1"/>
    </source>
</evidence>
<name>A0A556AZP1_9BURK</name>
<organism evidence="2 3">
    <name type="scientific">Verticiella sediminum</name>
    <dbReference type="NCBI Taxonomy" id="1247510"/>
    <lineage>
        <taxon>Bacteria</taxon>
        <taxon>Pseudomonadati</taxon>
        <taxon>Pseudomonadota</taxon>
        <taxon>Betaproteobacteria</taxon>
        <taxon>Burkholderiales</taxon>
        <taxon>Alcaligenaceae</taxon>
        <taxon>Verticiella</taxon>
    </lineage>
</organism>
<dbReference type="EMBL" id="VLTJ01000005">
    <property type="protein sequence ID" value="TSH98384.1"/>
    <property type="molecule type" value="Genomic_DNA"/>
</dbReference>
<gene>
    <name evidence="2" type="ORF">FOZ76_03295</name>
</gene>
<dbReference type="RefSeq" id="WP_143946699.1">
    <property type="nucleotide sequence ID" value="NZ_BAABMB010000004.1"/>
</dbReference>
<proteinExistence type="predicted"/>
<dbReference type="PANTHER" id="PTHR31528">
    <property type="entry name" value="4-AMINO-5-HYDROXYMETHYL-2-METHYLPYRIMIDINE PHOSPHATE SYNTHASE THI11-RELATED"/>
    <property type="match status" value="1"/>
</dbReference>
<sequence>MSPFLPRLASHSPVRRRLLTTAASAAAVLATPWGMRAARAQGLTRIVYQTGWLPQPDKGGLYQALATGLYREYGLDVELRSGGPQLNVMQIFLAGAVDFADSDSMRVLSLASQGLPAIAVAAFGQKAFNVVLSHAGSGHDELASLKGDPLLVSTAGRQTYWPWLKAKFGFTDEQIRPYTYSMAPFLVDPRMSMEGFITSEPYELARSGVKPVVHMLAEHGYLAYSNVTLAKPSMVREQPDVVQRFVDATARGWASYLHGDPTPGNALIREGNPDASDEKIAYALETMREHAIFDSPDVQAGGPGAMSHAQWQAIYDSAVQSGVARPGVDIRQGYTLDFVNKRVGA</sequence>
<evidence type="ECO:0000313" key="3">
    <source>
        <dbReference type="Proteomes" id="UP000318405"/>
    </source>
</evidence>
<evidence type="ECO:0000259" key="1">
    <source>
        <dbReference type="Pfam" id="PF09084"/>
    </source>
</evidence>
<dbReference type="OrthoDB" id="9180959at2"/>
<keyword evidence="3" id="KW-1185">Reference proteome</keyword>
<dbReference type="Pfam" id="PF09084">
    <property type="entry name" value="NMT1"/>
    <property type="match status" value="1"/>
</dbReference>
<dbReference type="AlphaFoldDB" id="A0A556AZP1"/>
<dbReference type="PANTHER" id="PTHR31528:SF3">
    <property type="entry name" value="THIAMINE BIOSYNTHESIS PROTEIN HI_0357-RELATED"/>
    <property type="match status" value="1"/>
</dbReference>
<dbReference type="Gene3D" id="3.40.190.10">
    <property type="entry name" value="Periplasmic binding protein-like II"/>
    <property type="match status" value="2"/>
</dbReference>
<comment type="caution">
    <text evidence="2">The sequence shown here is derived from an EMBL/GenBank/DDBJ whole genome shotgun (WGS) entry which is preliminary data.</text>
</comment>
<dbReference type="InterPro" id="IPR006311">
    <property type="entry name" value="TAT_signal"/>
</dbReference>
<dbReference type="PROSITE" id="PS51318">
    <property type="entry name" value="TAT"/>
    <property type="match status" value="1"/>
</dbReference>
<dbReference type="Proteomes" id="UP000318405">
    <property type="component" value="Unassembled WGS sequence"/>
</dbReference>
<accession>A0A556AZP1</accession>
<dbReference type="SUPFAM" id="SSF53850">
    <property type="entry name" value="Periplasmic binding protein-like II"/>
    <property type="match status" value="1"/>
</dbReference>
<feature type="domain" description="SsuA/THI5-like" evidence="1">
    <location>
        <begin position="56"/>
        <end position="256"/>
    </location>
</feature>
<dbReference type="InterPro" id="IPR015168">
    <property type="entry name" value="SsuA/THI5"/>
</dbReference>
<dbReference type="GO" id="GO:0009228">
    <property type="term" value="P:thiamine biosynthetic process"/>
    <property type="evidence" value="ECO:0007669"/>
    <property type="project" value="InterPro"/>
</dbReference>
<protein>
    <submittedName>
        <fullName evidence="2">ABC transporter substrate-binding protein</fullName>
    </submittedName>
</protein>